<keyword evidence="4" id="KW-0479">Metal-binding</keyword>
<dbReference type="InterPro" id="IPR036691">
    <property type="entry name" value="Endo/exonu/phosph_ase_sf"/>
</dbReference>
<keyword evidence="10" id="KW-0255">Endonuclease</keyword>
<evidence type="ECO:0000256" key="3">
    <source>
        <dbReference type="ARBA" id="ARBA00022722"/>
    </source>
</evidence>
<protein>
    <submittedName>
        <fullName evidence="10">Metal-dependent hydrolase, endonuclease/exonuclease/phosphatase family</fullName>
    </submittedName>
</protein>
<comment type="cofactor">
    <cofactor evidence="1">
        <name>Mn(2+)</name>
        <dbReference type="ChEBI" id="CHEBI:29035"/>
    </cofactor>
</comment>
<dbReference type="GO" id="GO:0004519">
    <property type="term" value="F:endonuclease activity"/>
    <property type="evidence" value="ECO:0007669"/>
    <property type="project" value="UniProtKB-KW"/>
</dbReference>
<evidence type="ECO:0000256" key="8">
    <source>
        <dbReference type="ARBA" id="ARBA00023204"/>
    </source>
</evidence>
<sequence>MHAHRLTLAALMVLAPACADDEIPEDLGSRPEDEVMLVDSPILQHLAAALEDGATLRASDLYFAERLRFTAAPDPSALLAAQASEHAALPPLAEPATLKVLTYNVGLLNRWYPFTHVGVPRYVERRAEAPARLLADGWDVLFLQEAWELADVERFAAEAARQGYAIYSGSEDKHAQHGLVILVREALIGAAEQEFGEEQFAAQREIELFPGPGIKRGLIRWSFTHAPTGRRVHLYATHLTAFPELWQERDVQARVLGGRAKSHPDGDVVLVGGDFNAGPYYPEDRFGSAGEEVLAGWWHNAMMYPLMLHYGGLYDSRSALQPADDVTRMQQLLLPFALGPYRDEPLAGRCDGIPHDTFTGSDCNSLYFSQYGATEYPARLDYIFVRDVERHVRVVATALEYTEPLDFGAAGNFELSDHYGQSATLQLE</sequence>
<evidence type="ECO:0000313" key="11">
    <source>
        <dbReference type="Proteomes" id="UP000199400"/>
    </source>
</evidence>
<dbReference type="PANTHER" id="PTHR15822:SF4">
    <property type="entry name" value="TYROSYL-DNA PHOSPHODIESTERASE 2"/>
    <property type="match status" value="1"/>
</dbReference>
<keyword evidence="3" id="KW-0540">Nuclease</keyword>
<evidence type="ECO:0000256" key="2">
    <source>
        <dbReference type="ARBA" id="ARBA00001946"/>
    </source>
</evidence>
<reference evidence="11" key="1">
    <citation type="submission" date="2016-10" db="EMBL/GenBank/DDBJ databases">
        <authorList>
            <person name="Varghese N."/>
            <person name="Submissions S."/>
        </authorList>
    </citation>
    <scope>NUCLEOTIDE SEQUENCE [LARGE SCALE GENOMIC DNA]</scope>
    <source>
        <strain evidence="11">ATCC 25963</strain>
    </source>
</reference>
<keyword evidence="11" id="KW-1185">Reference proteome</keyword>
<accession>A0A1I2FLZ5</accession>
<evidence type="ECO:0000256" key="1">
    <source>
        <dbReference type="ARBA" id="ARBA00001936"/>
    </source>
</evidence>
<evidence type="ECO:0000256" key="6">
    <source>
        <dbReference type="ARBA" id="ARBA00022801"/>
    </source>
</evidence>
<dbReference type="GO" id="GO:0006281">
    <property type="term" value="P:DNA repair"/>
    <property type="evidence" value="ECO:0007669"/>
    <property type="project" value="UniProtKB-KW"/>
</dbReference>
<keyword evidence="7" id="KW-0460">Magnesium</keyword>
<dbReference type="GO" id="GO:0004527">
    <property type="term" value="F:exonuclease activity"/>
    <property type="evidence" value="ECO:0007669"/>
    <property type="project" value="UniProtKB-KW"/>
</dbReference>
<evidence type="ECO:0000256" key="5">
    <source>
        <dbReference type="ARBA" id="ARBA00022763"/>
    </source>
</evidence>
<dbReference type="Proteomes" id="UP000199400">
    <property type="component" value="Unassembled WGS sequence"/>
</dbReference>
<keyword evidence="5" id="KW-0227">DNA damage</keyword>
<keyword evidence="10" id="KW-0269">Exonuclease</keyword>
<feature type="domain" description="Endonuclease/exonuclease/phosphatase" evidence="9">
    <location>
        <begin position="101"/>
        <end position="418"/>
    </location>
</feature>
<proteinExistence type="predicted"/>
<keyword evidence="6 10" id="KW-0378">Hydrolase</keyword>
<dbReference type="GO" id="GO:0046872">
    <property type="term" value="F:metal ion binding"/>
    <property type="evidence" value="ECO:0007669"/>
    <property type="project" value="UniProtKB-KW"/>
</dbReference>
<evidence type="ECO:0000256" key="7">
    <source>
        <dbReference type="ARBA" id="ARBA00022842"/>
    </source>
</evidence>
<dbReference type="RefSeq" id="WP_143141128.1">
    <property type="nucleotide sequence ID" value="NZ_FOMX01000027.1"/>
</dbReference>
<gene>
    <name evidence="10" type="ORF">SAMN02745121_06740</name>
</gene>
<evidence type="ECO:0000256" key="4">
    <source>
        <dbReference type="ARBA" id="ARBA00022723"/>
    </source>
</evidence>
<dbReference type="PANTHER" id="PTHR15822">
    <property type="entry name" value="TRAF AND TNF RECEPTOR-ASSOCIATED PROTEIN"/>
    <property type="match status" value="1"/>
</dbReference>
<dbReference type="Gene3D" id="3.60.10.10">
    <property type="entry name" value="Endonuclease/exonuclease/phosphatase"/>
    <property type="match status" value="1"/>
</dbReference>
<dbReference type="STRING" id="54.SAMN02745121_06740"/>
<dbReference type="InterPro" id="IPR051547">
    <property type="entry name" value="TDP2-like"/>
</dbReference>
<keyword evidence="8" id="KW-0234">DNA repair</keyword>
<evidence type="ECO:0000259" key="9">
    <source>
        <dbReference type="Pfam" id="PF03372"/>
    </source>
</evidence>
<dbReference type="AlphaFoldDB" id="A0A1I2FLZ5"/>
<dbReference type="SUPFAM" id="SSF56219">
    <property type="entry name" value="DNase I-like"/>
    <property type="match status" value="1"/>
</dbReference>
<dbReference type="EMBL" id="FOMX01000027">
    <property type="protein sequence ID" value="SFF06502.1"/>
    <property type="molecule type" value="Genomic_DNA"/>
</dbReference>
<dbReference type="InterPro" id="IPR005135">
    <property type="entry name" value="Endo/exonuclease/phosphatase"/>
</dbReference>
<organism evidence="10 11">
    <name type="scientific">Nannocystis exedens</name>
    <dbReference type="NCBI Taxonomy" id="54"/>
    <lineage>
        <taxon>Bacteria</taxon>
        <taxon>Pseudomonadati</taxon>
        <taxon>Myxococcota</taxon>
        <taxon>Polyangia</taxon>
        <taxon>Nannocystales</taxon>
        <taxon>Nannocystaceae</taxon>
        <taxon>Nannocystis</taxon>
    </lineage>
</organism>
<dbReference type="Pfam" id="PF03372">
    <property type="entry name" value="Exo_endo_phos"/>
    <property type="match status" value="1"/>
</dbReference>
<comment type="cofactor">
    <cofactor evidence="2">
        <name>Mg(2+)</name>
        <dbReference type="ChEBI" id="CHEBI:18420"/>
    </cofactor>
</comment>
<name>A0A1I2FLZ5_9BACT</name>
<evidence type="ECO:0000313" key="10">
    <source>
        <dbReference type="EMBL" id="SFF06502.1"/>
    </source>
</evidence>